<dbReference type="OrthoDB" id="70932at2759"/>
<dbReference type="InterPro" id="IPR005114">
    <property type="entry name" value="Helicase_assoc"/>
</dbReference>
<accession>A0A9W6YCZ9</accession>
<dbReference type="Proteomes" id="UP001165121">
    <property type="component" value="Unassembled WGS sequence"/>
</dbReference>
<name>A0A9W6YCZ9_9STRA</name>
<evidence type="ECO:0000313" key="3">
    <source>
        <dbReference type="Proteomes" id="UP001165121"/>
    </source>
</evidence>
<evidence type="ECO:0000313" key="2">
    <source>
        <dbReference type="EMBL" id="GMF59405.1"/>
    </source>
</evidence>
<dbReference type="AlphaFoldDB" id="A0A9W6YCZ9"/>
<reference evidence="2" key="1">
    <citation type="submission" date="2023-04" db="EMBL/GenBank/DDBJ databases">
        <title>Phytophthora fragariaefolia NBRC 109709.</title>
        <authorList>
            <person name="Ichikawa N."/>
            <person name="Sato H."/>
            <person name="Tonouchi N."/>
        </authorList>
    </citation>
    <scope>NUCLEOTIDE SEQUENCE</scope>
    <source>
        <strain evidence="2">NBRC 109709</strain>
    </source>
</reference>
<dbReference type="Pfam" id="PF03457">
    <property type="entry name" value="HA"/>
    <property type="match status" value="1"/>
</dbReference>
<comment type="caution">
    <text evidence="2">The sequence shown here is derived from an EMBL/GenBank/DDBJ whole genome shotgun (WGS) entry which is preliminary data.</text>
</comment>
<proteinExistence type="predicted"/>
<feature type="domain" description="Helicase-associated" evidence="1">
    <location>
        <begin position="26"/>
        <end position="97"/>
    </location>
</feature>
<evidence type="ECO:0000259" key="1">
    <source>
        <dbReference type="Pfam" id="PF03457"/>
    </source>
</evidence>
<organism evidence="2 3">
    <name type="scientific">Phytophthora fragariaefolia</name>
    <dbReference type="NCBI Taxonomy" id="1490495"/>
    <lineage>
        <taxon>Eukaryota</taxon>
        <taxon>Sar</taxon>
        <taxon>Stramenopiles</taxon>
        <taxon>Oomycota</taxon>
        <taxon>Peronosporomycetes</taxon>
        <taxon>Peronosporales</taxon>
        <taxon>Peronosporaceae</taxon>
        <taxon>Phytophthora</taxon>
    </lineage>
</organism>
<sequence length="363" mass="42187">MPPELEVIRSQLDAVGFPKIQDWKRFQWEQVSLSALKAYKEIEGDLLVPRKFVVPEGAPKWPKSAWGLKLGSHVNFLRMNKEKLVDYQIRDLDEIGFVWVVADYNWDVMFMPALRQYQRLYGHCDVPQNFVVGESEDEKNKKGKWPERLAGYRLGAMVNRIRAISAFSEYVERDQKELEVLGFYLNSNDQKWQETILPAFETYHRLYGDCNIAALFIVPEEDPWPKSTWGNRLGFIAQNIRNRGDFFRQVARDFERLEQIGFVWNASAAKWEYGVMPALATYVLAFGNADIPANFVVPSEDPWPEASHGLKLGELAANPDRRRRFDDFIEIDRMQLEALGFFWSAVPVDDISEISEDDDYELL</sequence>
<dbReference type="PANTHER" id="PTHR37066">
    <property type="entry name" value="HELICASE-ASSOCIATED"/>
    <property type="match status" value="1"/>
</dbReference>
<protein>
    <submittedName>
        <fullName evidence="2">Unnamed protein product</fullName>
    </submittedName>
</protein>
<dbReference type="PANTHER" id="PTHR37066:SF1">
    <property type="entry name" value="LNS2_PITP DOMAIN-CONTAINING PROTEIN"/>
    <property type="match status" value="1"/>
</dbReference>
<dbReference type="EMBL" id="BSXT01005034">
    <property type="protein sequence ID" value="GMF59405.1"/>
    <property type="molecule type" value="Genomic_DNA"/>
</dbReference>
<gene>
    <name evidence="2" type="ORF">Pfra01_002564400</name>
</gene>
<keyword evidence="3" id="KW-1185">Reference proteome</keyword>